<evidence type="ECO:0000313" key="2">
    <source>
        <dbReference type="EMBL" id="MDN4015272.1"/>
    </source>
</evidence>
<dbReference type="RefSeq" id="WP_290343796.1">
    <property type="nucleotide sequence ID" value="NZ_JAUHGV010000231.1"/>
</dbReference>
<evidence type="ECO:0000256" key="1">
    <source>
        <dbReference type="SAM" id="MobiDB-lite"/>
    </source>
</evidence>
<feature type="region of interest" description="Disordered" evidence="1">
    <location>
        <begin position="1"/>
        <end position="25"/>
    </location>
</feature>
<comment type="caution">
    <text evidence="2">The sequence shown here is derived from an EMBL/GenBank/DDBJ whole genome shotgun (WGS) entry which is preliminary data.</text>
</comment>
<dbReference type="EMBL" id="JAUHGV010000231">
    <property type="protein sequence ID" value="MDN4015272.1"/>
    <property type="molecule type" value="Genomic_DNA"/>
</dbReference>
<dbReference type="Proteomes" id="UP001225933">
    <property type="component" value="Unassembled WGS sequence"/>
</dbReference>
<feature type="non-terminal residue" evidence="2">
    <location>
        <position position="68"/>
    </location>
</feature>
<proteinExistence type="predicted"/>
<name>A0AAJ1R8P1_9FLAO</name>
<reference evidence="2" key="1">
    <citation type="submission" date="2023-06" db="EMBL/GenBank/DDBJ databases">
        <title>Two Chryseobacterium gambrini strains from China.</title>
        <authorList>
            <person name="Zeng J."/>
            <person name="Wu Y."/>
        </authorList>
    </citation>
    <scope>NUCLEOTIDE SEQUENCE</scope>
    <source>
        <strain evidence="2">SQ219</strain>
    </source>
</reference>
<sequence length="68" mass="7639">MKTCNAKPNSVSTEHNGACRSGHRRPVCDSKPLGTITKSHVMPELQGLSQNDYDFVLKRAEKYHLKNL</sequence>
<dbReference type="AlphaFoldDB" id="A0AAJ1R8P1"/>
<protein>
    <submittedName>
        <fullName evidence="2">Uncharacterized protein</fullName>
    </submittedName>
</protein>
<accession>A0AAJ1R8P1</accession>
<evidence type="ECO:0000313" key="3">
    <source>
        <dbReference type="Proteomes" id="UP001225933"/>
    </source>
</evidence>
<feature type="compositionally biased region" description="Polar residues" evidence="1">
    <location>
        <begin position="1"/>
        <end position="15"/>
    </location>
</feature>
<organism evidence="2 3">
    <name type="scientific">Chryseobacterium gambrini</name>
    <dbReference type="NCBI Taxonomy" id="373672"/>
    <lineage>
        <taxon>Bacteria</taxon>
        <taxon>Pseudomonadati</taxon>
        <taxon>Bacteroidota</taxon>
        <taxon>Flavobacteriia</taxon>
        <taxon>Flavobacteriales</taxon>
        <taxon>Weeksellaceae</taxon>
        <taxon>Chryseobacterium group</taxon>
        <taxon>Chryseobacterium</taxon>
    </lineage>
</organism>
<gene>
    <name evidence="2" type="ORF">QX233_22750</name>
</gene>